<feature type="transmembrane region" description="Helical" evidence="7">
    <location>
        <begin position="233"/>
        <end position="251"/>
    </location>
</feature>
<dbReference type="GO" id="GO:0036376">
    <property type="term" value="P:sodium ion export across plasma membrane"/>
    <property type="evidence" value="ECO:0007669"/>
    <property type="project" value="InterPro"/>
</dbReference>
<evidence type="ECO:0000256" key="5">
    <source>
        <dbReference type="ARBA" id="ARBA00023065"/>
    </source>
</evidence>
<dbReference type="GO" id="GO:0005886">
    <property type="term" value="C:plasma membrane"/>
    <property type="evidence" value="ECO:0007669"/>
    <property type="project" value="InterPro"/>
</dbReference>
<dbReference type="AlphaFoldDB" id="A0A346NQD4"/>
<dbReference type="KEGG" id="salm:D0Y50_16070"/>
<evidence type="ECO:0000256" key="6">
    <source>
        <dbReference type="ARBA" id="ARBA00023136"/>
    </source>
</evidence>
<feature type="transmembrane region" description="Helical" evidence="7">
    <location>
        <begin position="257"/>
        <end position="274"/>
    </location>
</feature>
<keyword evidence="6 7" id="KW-0472">Membrane</keyword>
<evidence type="ECO:0000256" key="1">
    <source>
        <dbReference type="ARBA" id="ARBA00004141"/>
    </source>
</evidence>
<name>A0A346NQD4_9ALTE</name>
<feature type="transmembrane region" description="Helical" evidence="7">
    <location>
        <begin position="286"/>
        <end position="304"/>
    </location>
</feature>
<dbReference type="PANTHER" id="PTHR31382:SF1">
    <property type="entry name" value="SODIUM ION_PROTON EXCHANGER (EUROFUNG)"/>
    <property type="match status" value="1"/>
</dbReference>
<comment type="subcellular location">
    <subcellularLocation>
        <location evidence="1">Membrane</location>
        <topology evidence="1">Multi-pass membrane protein</topology>
    </subcellularLocation>
</comment>
<proteinExistence type="predicted"/>
<keyword evidence="4 7" id="KW-1133">Transmembrane helix</keyword>
<feature type="transmembrane region" description="Helical" evidence="7">
    <location>
        <begin position="374"/>
        <end position="395"/>
    </location>
</feature>
<dbReference type="GO" id="GO:0120029">
    <property type="term" value="P:proton export across plasma membrane"/>
    <property type="evidence" value="ECO:0007669"/>
    <property type="project" value="InterPro"/>
</dbReference>
<dbReference type="Pfam" id="PF00999">
    <property type="entry name" value="Na_H_Exchanger"/>
    <property type="match status" value="1"/>
</dbReference>
<dbReference type="Proteomes" id="UP000262073">
    <property type="component" value="Chromosome"/>
</dbReference>
<keyword evidence="10" id="KW-1185">Reference proteome</keyword>
<evidence type="ECO:0000256" key="3">
    <source>
        <dbReference type="ARBA" id="ARBA00022692"/>
    </source>
</evidence>
<reference evidence="9 10" key="1">
    <citation type="submission" date="2018-08" db="EMBL/GenBank/DDBJ databases">
        <title>Salinimonas sediminis sp. nov., a piezophilic bacterium isolated from a deep-sea sediment sample from the New Britain Trench.</title>
        <authorList>
            <person name="Cao J."/>
        </authorList>
    </citation>
    <scope>NUCLEOTIDE SEQUENCE [LARGE SCALE GENOMIC DNA]</scope>
    <source>
        <strain evidence="9 10">N102</strain>
    </source>
</reference>
<gene>
    <name evidence="9" type="ORF">D0Y50_16070</name>
</gene>
<feature type="transmembrane region" description="Helical" evidence="7">
    <location>
        <begin position="198"/>
        <end position="221"/>
    </location>
</feature>
<dbReference type="InterPro" id="IPR038770">
    <property type="entry name" value="Na+/solute_symporter_sf"/>
</dbReference>
<keyword evidence="5" id="KW-0406">Ion transport</keyword>
<dbReference type="Gene3D" id="1.20.1530.20">
    <property type="match status" value="1"/>
</dbReference>
<keyword evidence="3 7" id="KW-0812">Transmembrane</keyword>
<dbReference type="GO" id="GO:0042391">
    <property type="term" value="P:regulation of membrane potential"/>
    <property type="evidence" value="ECO:0007669"/>
    <property type="project" value="InterPro"/>
</dbReference>
<dbReference type="EMBL" id="CP031769">
    <property type="protein sequence ID" value="AXR07741.1"/>
    <property type="molecule type" value="Genomic_DNA"/>
</dbReference>
<dbReference type="InterPro" id="IPR004712">
    <property type="entry name" value="Na+/H+_antiporter_fungi"/>
</dbReference>
<feature type="transmembrane region" description="Helical" evidence="7">
    <location>
        <begin position="66"/>
        <end position="82"/>
    </location>
</feature>
<organism evidence="9 10">
    <name type="scientific">Salinimonas sediminis</name>
    <dbReference type="NCBI Taxonomy" id="2303538"/>
    <lineage>
        <taxon>Bacteria</taxon>
        <taxon>Pseudomonadati</taxon>
        <taxon>Pseudomonadota</taxon>
        <taxon>Gammaproteobacteria</taxon>
        <taxon>Alteromonadales</taxon>
        <taxon>Alteromonadaceae</taxon>
        <taxon>Alteromonas/Salinimonas group</taxon>
        <taxon>Salinimonas</taxon>
    </lineage>
</organism>
<feature type="domain" description="Cation/H+ exchanger transmembrane" evidence="8">
    <location>
        <begin position="15"/>
        <end position="396"/>
    </location>
</feature>
<dbReference type="RefSeq" id="WP_117317925.1">
    <property type="nucleotide sequence ID" value="NZ_CP031769.1"/>
</dbReference>
<evidence type="ECO:0000256" key="4">
    <source>
        <dbReference type="ARBA" id="ARBA00022989"/>
    </source>
</evidence>
<dbReference type="OrthoDB" id="9810860at2"/>
<feature type="transmembrane region" description="Helical" evidence="7">
    <location>
        <begin position="310"/>
        <end position="333"/>
    </location>
</feature>
<evidence type="ECO:0000256" key="2">
    <source>
        <dbReference type="ARBA" id="ARBA00022449"/>
    </source>
</evidence>
<evidence type="ECO:0000256" key="7">
    <source>
        <dbReference type="SAM" id="Phobius"/>
    </source>
</evidence>
<dbReference type="InterPro" id="IPR006153">
    <property type="entry name" value="Cation/H_exchanger_TM"/>
</dbReference>
<feature type="transmembrane region" description="Helical" evidence="7">
    <location>
        <begin position="34"/>
        <end position="54"/>
    </location>
</feature>
<keyword evidence="2" id="KW-0050">Antiport</keyword>
<dbReference type="GO" id="GO:0015385">
    <property type="term" value="F:sodium:proton antiporter activity"/>
    <property type="evidence" value="ECO:0007669"/>
    <property type="project" value="InterPro"/>
</dbReference>
<keyword evidence="2" id="KW-0813">Transport</keyword>
<sequence length="407" mass="43890">MEQLNLALAAAGATVLCLGMFTRRINHSYFSIPLLALISGIVLGPLGTGLLLPSNWGDSFKILEEGARLTLGISLMAIALRIPKDFLFKHRTSLFILLGIGMPAMFLISGLMVHWALGLPFLVALLVGAAICPTDPVIASSIVTGGLAREHLPEAFRYGLSTESAANDGLAYPLVFLPILLLKPNQESPWLTWLWDAILWPIGGAVVLGIGLGWAVGKSLLWAERHNTLDHKAFLATTLALTMLALGLGKYFATDSIVVVFVAGVVFSQLVGGAARAKEDNVQETVNLFFTIPIFILFGLMLPVERWLELGWGGVIFTLGVLLFRRIPVILLLAPVMPLWKNWKLALLAGHFGPIGISALFYSMVILDKSGHDIAWVAGSLVVTASLVVHGTTAAPSARLWARIHEK</sequence>
<feature type="transmembrane region" description="Helical" evidence="7">
    <location>
        <begin position="345"/>
        <end position="362"/>
    </location>
</feature>
<evidence type="ECO:0000313" key="10">
    <source>
        <dbReference type="Proteomes" id="UP000262073"/>
    </source>
</evidence>
<accession>A0A346NQD4</accession>
<feature type="transmembrane region" description="Helical" evidence="7">
    <location>
        <begin position="6"/>
        <end position="22"/>
    </location>
</feature>
<evidence type="ECO:0000313" key="9">
    <source>
        <dbReference type="EMBL" id="AXR07741.1"/>
    </source>
</evidence>
<feature type="transmembrane region" description="Helical" evidence="7">
    <location>
        <begin position="94"/>
        <end position="117"/>
    </location>
</feature>
<evidence type="ECO:0000259" key="8">
    <source>
        <dbReference type="Pfam" id="PF00999"/>
    </source>
</evidence>
<protein>
    <submittedName>
        <fullName evidence="9">Sodium:proton antiporter</fullName>
    </submittedName>
</protein>
<dbReference type="PANTHER" id="PTHR31382">
    <property type="entry name" value="NA(+)/H(+) ANTIPORTER"/>
    <property type="match status" value="1"/>
</dbReference>